<evidence type="ECO:0000256" key="5">
    <source>
        <dbReference type="ARBA" id="ARBA00023242"/>
    </source>
</evidence>
<reference evidence="10" key="2">
    <citation type="submission" date="2016-04" db="UniProtKB">
        <authorList>
            <consortium name="WormBaseParasite"/>
        </authorList>
    </citation>
    <scope>IDENTIFICATION</scope>
</reference>
<dbReference type="SMART" id="SM01036">
    <property type="entry name" value="BP28CT"/>
    <property type="match status" value="1"/>
</dbReference>
<evidence type="ECO:0000256" key="1">
    <source>
        <dbReference type="ARBA" id="ARBA00004604"/>
    </source>
</evidence>
<dbReference type="GO" id="GO:0032040">
    <property type="term" value="C:small-subunit processome"/>
    <property type="evidence" value="ECO:0007669"/>
    <property type="project" value="TreeGrafter"/>
</dbReference>
<dbReference type="GO" id="GO:0045943">
    <property type="term" value="P:positive regulation of transcription by RNA polymerase I"/>
    <property type="evidence" value="ECO:0007669"/>
    <property type="project" value="TreeGrafter"/>
</dbReference>
<reference evidence="9" key="1">
    <citation type="submission" date="2012-09" db="EMBL/GenBank/DDBJ databases">
        <authorList>
            <person name="Martin A.A."/>
        </authorList>
    </citation>
    <scope>NUCLEOTIDE SEQUENCE</scope>
</reference>
<evidence type="ECO:0000256" key="7">
    <source>
        <dbReference type="RuleBase" id="RU367065"/>
    </source>
</evidence>
<evidence type="ECO:0000256" key="2">
    <source>
        <dbReference type="ARBA" id="ARBA00010559"/>
    </source>
</evidence>
<keyword evidence="9" id="KW-1185">Reference proteome</keyword>
<feature type="domain" description="BP28 C-terminal" evidence="8">
    <location>
        <begin position="1095"/>
        <end position="1260"/>
    </location>
</feature>
<dbReference type="STRING" id="6313.A0A158P651"/>
<evidence type="ECO:0000313" key="9">
    <source>
        <dbReference type="Proteomes" id="UP000035642"/>
    </source>
</evidence>
<dbReference type="GO" id="GO:0034455">
    <property type="term" value="C:t-UTP complex"/>
    <property type="evidence" value="ECO:0007669"/>
    <property type="project" value="TreeGrafter"/>
</dbReference>
<dbReference type="Gene3D" id="1.25.10.10">
    <property type="entry name" value="Leucine-rich Repeat Variant"/>
    <property type="match status" value="1"/>
</dbReference>
<dbReference type="InterPro" id="IPR040191">
    <property type="entry name" value="UTP10"/>
</dbReference>
<dbReference type="SUPFAM" id="SSF48371">
    <property type="entry name" value="ARM repeat"/>
    <property type="match status" value="1"/>
</dbReference>
<dbReference type="WBParaSite" id="ACAC_0000060401-mRNA-1">
    <property type="protein sequence ID" value="ACAC_0000060401-mRNA-1"/>
    <property type="gene ID" value="ACAC_0000060401"/>
</dbReference>
<dbReference type="PANTHER" id="PTHR13457">
    <property type="entry name" value="BAP28"/>
    <property type="match status" value="1"/>
</dbReference>
<proteinExistence type="inferred from homology"/>
<evidence type="ECO:0000256" key="4">
    <source>
        <dbReference type="ARBA" id="ARBA00022552"/>
    </source>
</evidence>
<evidence type="ECO:0000313" key="10">
    <source>
        <dbReference type="WBParaSite" id="ACAC_0000060401-mRNA-1"/>
    </source>
</evidence>
<evidence type="ECO:0000256" key="3">
    <source>
        <dbReference type="ARBA" id="ARBA00022517"/>
    </source>
</evidence>
<dbReference type="Proteomes" id="UP000035642">
    <property type="component" value="Unassembled WGS sequence"/>
</dbReference>
<dbReference type="GO" id="GO:0030515">
    <property type="term" value="F:snoRNA binding"/>
    <property type="evidence" value="ECO:0007669"/>
    <property type="project" value="TreeGrafter"/>
</dbReference>
<name>A0A158P651_ANGCA</name>
<dbReference type="GO" id="GO:0000462">
    <property type="term" value="P:maturation of SSU-rRNA from tricistronic rRNA transcript (SSU-rRNA, 5.8S rRNA, LSU-rRNA)"/>
    <property type="evidence" value="ECO:0007669"/>
    <property type="project" value="TreeGrafter"/>
</dbReference>
<dbReference type="PANTHER" id="PTHR13457:SF1">
    <property type="entry name" value="HEAT REPEAT-CONTAINING PROTEIN 1"/>
    <property type="match status" value="1"/>
</dbReference>
<organism evidence="9 10">
    <name type="scientific">Angiostrongylus cantonensis</name>
    <name type="common">Rat lungworm</name>
    <dbReference type="NCBI Taxonomy" id="6313"/>
    <lineage>
        <taxon>Eukaryota</taxon>
        <taxon>Metazoa</taxon>
        <taxon>Ecdysozoa</taxon>
        <taxon>Nematoda</taxon>
        <taxon>Chromadorea</taxon>
        <taxon>Rhabditida</taxon>
        <taxon>Rhabditina</taxon>
        <taxon>Rhabditomorpha</taxon>
        <taxon>Strongyloidea</taxon>
        <taxon>Metastrongylidae</taxon>
        <taxon>Angiostrongylus</taxon>
    </lineage>
</organism>
<sequence length="1355" mass="153515">MITKEENSVLNEKIDRFLFQLSPYMQHFACHQVLEWLVYRYQIYAYNAEAMIVTFLPFHETNVFGRMLSIIDYNFSTSKDWGFLEGFRKKEYPVPFSAILKNTMSSTHSLITRISDHLNKGIQLVGEEFLEKKCHMMFTFYAKLLIAALDDSTKINDVLLAKIIPLVAVGLKSSLPSFRQVSLMVVCKIAVSTKLTPDVSASFAKILIMKFRKGSLETTLSTLCVVCQQQTLSSFSTKAVLKTLHTTNELTVWSTLKGLNSKTDLTPVLNPLWTTLFSIANQEAYMADHKECLHVLQETSDPQLLLGSQALIFFSKLFEYPRLEKKTALERAEELASSSEFSRRQKFVGDPIKNARKWIKMEMWDNVSSANNFGPTWSYFNIKVAWAFDEMSTRSSYFAQKLEDEVETFVVEVIQMTIGSKKCPVISQARSAFAEVNFRPDFIVALLSNHEECESLPKKPRFVNVPDLVAKMLNNRVSPIVDARIFRILFEILKESCAGKDTLAMQAVGLLLKMLKSPGKYGVTCADLNMDVVLEMMRTTHNHHILRESLRLLTAAVKLSPANVTSHVMSIFTFMGSGLLRKDNELTLGIIEDTVEALFGAICAQDGRTLPSEMQLRLVDVSRVFATSVCDIPAHRRARMANAITRAVKHISRIEFSFCARWQRAAADASKRSADQDAFEDLALELCAGLDPVHQFCVVADIVDFIVRLRGDSSPLESQGRPLDQAVFDSLAGNVECFHFSFKESLSRSLLISEVLVVLDEFVTNEHDIAEKAEEHQTLRYWVALSGRAESVSEKLRHLFPGGVAARIIIDVLEDSRTEWRMREKALQLANSKLIHDGFFFSESGINEEHLEKMILVLNKWITKERLDHEKVVLCQNAAFTLKLVAKRLDRRSDSSILADTMTKCANIAADYQTLDEFMVGNILLLAGELVRSHNMKATMMSAIPLLKTCLSIVAEFNLNQKDAQESLNLSEDASTKQRRVRQQSLSGKKLGCSTLLICALTCIQRIMDQFAPFVSQFLPDIIVQFCCISGRMDIFVFCHPSVFVIQIQLFVTESILFAQHFLRSVYVQYTKVAVLQKPLMNLFSLLESYFNQKNRVIVSQIRDTLMTEVFLKGFEYRARERNVEKFQNVIFVENSMFKALLAMAEVLTENTLRSVMALFVDWAELGLKSATTDHRCRLVTLFRFANSFYNSFNSLALPYFGKLVSIANKVLYKCNATVLNDPSLLLLSGKKGTMDGLEADLLVTNVIDFIANCAHHREFLSQERTEVLIESLVNEILNTKLNGHKKRCVRHRALLVLGAMFDKLGDGVAPYLPMIMPFLSELLEDENENVEEECERVVKLLQGKFGENICEGFL</sequence>
<protein>
    <recommendedName>
        <fullName evidence="7">HEAT repeat-containing protein 1</fullName>
    </recommendedName>
</protein>
<evidence type="ECO:0000256" key="6">
    <source>
        <dbReference type="ARBA" id="ARBA00023274"/>
    </source>
</evidence>
<comment type="subcellular location">
    <subcellularLocation>
        <location evidence="1 7">Nucleus</location>
        <location evidence="1 7">Nucleolus</location>
    </subcellularLocation>
</comment>
<keyword evidence="5 7" id="KW-0539">Nucleus</keyword>
<keyword evidence="3 7" id="KW-0690">Ribosome biogenesis</keyword>
<dbReference type="Pfam" id="PF08146">
    <property type="entry name" value="BP28CT"/>
    <property type="match status" value="1"/>
</dbReference>
<dbReference type="GO" id="GO:0030686">
    <property type="term" value="C:90S preribosome"/>
    <property type="evidence" value="ECO:0007669"/>
    <property type="project" value="TreeGrafter"/>
</dbReference>
<dbReference type="InterPro" id="IPR012954">
    <property type="entry name" value="BP28_C_dom"/>
</dbReference>
<keyword evidence="6 7" id="KW-0687">Ribonucleoprotein</keyword>
<dbReference type="InterPro" id="IPR022125">
    <property type="entry name" value="U3snoRNP10_N"/>
</dbReference>
<dbReference type="Pfam" id="PF12397">
    <property type="entry name" value="U3snoRNP10"/>
    <property type="match status" value="1"/>
</dbReference>
<keyword evidence="4 7" id="KW-0698">rRNA processing</keyword>
<accession>A0A158P651</accession>
<dbReference type="InterPro" id="IPR016024">
    <property type="entry name" value="ARM-type_fold"/>
</dbReference>
<dbReference type="InterPro" id="IPR011989">
    <property type="entry name" value="ARM-like"/>
</dbReference>
<comment type="function">
    <text evidence="7">Involved in nucleolar processing of pre-18S ribosomal RNA.</text>
</comment>
<comment type="similarity">
    <text evidence="2 7">Belongs to the HEATR1/UTP10 family.</text>
</comment>
<evidence type="ECO:0000259" key="8">
    <source>
        <dbReference type="SMART" id="SM01036"/>
    </source>
</evidence>